<dbReference type="AlphaFoldDB" id="A0A3Q9I945"/>
<gene>
    <name evidence="3" type="ORF">EI981_05145</name>
</gene>
<protein>
    <submittedName>
        <fullName evidence="3">Uncharacterized protein</fullName>
    </submittedName>
</protein>
<dbReference type="RefSeq" id="WP_126996022.1">
    <property type="nucleotide sequence ID" value="NZ_CP034346.1"/>
</dbReference>
<evidence type="ECO:0000313" key="4">
    <source>
        <dbReference type="Proteomes" id="UP000270678"/>
    </source>
</evidence>
<sequence length="235" mass="25820">MKRLSVSLLALILAIIVSACGNNVGKEASHSNSSNTNNQKQIEEENEKLKAETEKLKKELAEKGTEAEEIESSNTSKGNSKKTEIADIMELIVPELTEGGQLNEKTYNYLVDHSELFPAVTAKTKKTAESEADASITTKHLFKNINPYLDKMVTISGYVIDIEEDETDYGTMAVIHIMDEYGNSLVGIYLSSTGDILEDDYVTMTGVPTEIFSFDNVIGGVTNAIFFTVSTIEKE</sequence>
<proteinExistence type="predicted"/>
<dbReference type="OrthoDB" id="2467186at2"/>
<name>A0A3Q9I945_9BACL</name>
<reference evidence="4" key="1">
    <citation type="submission" date="2018-12" db="EMBL/GenBank/DDBJ databases">
        <title>Complete genome sequence of Paenibacillus sp. MBLB1234.</title>
        <authorList>
            <person name="Nam Y.-D."/>
            <person name="Kang J."/>
            <person name="Chung W.-H."/>
            <person name="Park Y.S."/>
        </authorList>
    </citation>
    <scope>NUCLEOTIDE SEQUENCE [LARGE SCALE GENOMIC DNA]</scope>
    <source>
        <strain evidence="4">MBLB1234</strain>
    </source>
</reference>
<accession>A0A3Q9I945</accession>
<dbReference type="EMBL" id="CP034346">
    <property type="protein sequence ID" value="AZS13897.1"/>
    <property type="molecule type" value="Genomic_DNA"/>
</dbReference>
<dbReference type="PROSITE" id="PS51257">
    <property type="entry name" value="PROKAR_LIPOPROTEIN"/>
    <property type="match status" value="1"/>
</dbReference>
<dbReference type="Proteomes" id="UP000270678">
    <property type="component" value="Chromosome"/>
</dbReference>
<evidence type="ECO:0000256" key="1">
    <source>
        <dbReference type="SAM" id="MobiDB-lite"/>
    </source>
</evidence>
<evidence type="ECO:0000313" key="3">
    <source>
        <dbReference type="EMBL" id="AZS13897.1"/>
    </source>
</evidence>
<keyword evidence="4" id="KW-1185">Reference proteome</keyword>
<organism evidence="3 4">
    <name type="scientific">Paenibacillus lutimineralis</name>
    <dbReference type="NCBI Taxonomy" id="2707005"/>
    <lineage>
        <taxon>Bacteria</taxon>
        <taxon>Bacillati</taxon>
        <taxon>Bacillota</taxon>
        <taxon>Bacilli</taxon>
        <taxon>Bacillales</taxon>
        <taxon>Paenibacillaceae</taxon>
        <taxon>Paenibacillus</taxon>
    </lineage>
</organism>
<keyword evidence="2" id="KW-0732">Signal</keyword>
<feature type="chain" id="PRO_5039125146" evidence="2">
    <location>
        <begin position="20"/>
        <end position="235"/>
    </location>
</feature>
<feature type="compositionally biased region" description="Basic and acidic residues" evidence="1">
    <location>
        <begin position="41"/>
        <end position="66"/>
    </location>
</feature>
<dbReference type="KEGG" id="plut:EI981_05145"/>
<evidence type="ECO:0000256" key="2">
    <source>
        <dbReference type="SAM" id="SignalP"/>
    </source>
</evidence>
<feature type="region of interest" description="Disordered" evidence="1">
    <location>
        <begin position="25"/>
        <end position="81"/>
    </location>
</feature>
<feature type="signal peptide" evidence="2">
    <location>
        <begin position="1"/>
        <end position="19"/>
    </location>
</feature>